<keyword evidence="1" id="KW-0732">Signal</keyword>
<organism evidence="3 4">
    <name type="scientific">Methylobacterium iners</name>
    <dbReference type="NCBI Taxonomy" id="418707"/>
    <lineage>
        <taxon>Bacteria</taxon>
        <taxon>Pseudomonadati</taxon>
        <taxon>Pseudomonadota</taxon>
        <taxon>Alphaproteobacteria</taxon>
        <taxon>Hyphomicrobiales</taxon>
        <taxon>Methylobacteriaceae</taxon>
        <taxon>Methylobacterium</taxon>
    </lineage>
</organism>
<evidence type="ECO:0000259" key="2">
    <source>
        <dbReference type="Pfam" id="PF03713"/>
    </source>
</evidence>
<evidence type="ECO:0000313" key="3">
    <source>
        <dbReference type="EMBL" id="GJD96847.1"/>
    </source>
</evidence>
<dbReference type="Proteomes" id="UP001055125">
    <property type="component" value="Unassembled WGS sequence"/>
</dbReference>
<dbReference type="RefSeq" id="WP_238245938.1">
    <property type="nucleotide sequence ID" value="NZ_BPQP01000071.1"/>
</dbReference>
<accession>A0ABQ4S364</accession>
<name>A0ABQ4S364_9HYPH</name>
<sequence length="128" mass="14207">MRWSPWFAAACLVLAGAAFAHEDGTAHDHRHDHRDHAPAKPGAATDAFRAANARMHADMAIRYSGDVDRDFVAGMIPHHRGAVAMAKVALEHSRDPEIRRLAEEIVKAQETEIAQMQAILKRKEAARR</sequence>
<evidence type="ECO:0000256" key="1">
    <source>
        <dbReference type="SAM" id="SignalP"/>
    </source>
</evidence>
<proteinExistence type="predicted"/>
<dbReference type="Pfam" id="PF03713">
    <property type="entry name" value="DUF305"/>
    <property type="match status" value="1"/>
</dbReference>
<dbReference type="Gene3D" id="1.20.1260.10">
    <property type="match status" value="1"/>
</dbReference>
<comment type="caution">
    <text evidence="3">The sequence shown here is derived from an EMBL/GenBank/DDBJ whole genome shotgun (WGS) entry which is preliminary data.</text>
</comment>
<keyword evidence="4" id="KW-1185">Reference proteome</keyword>
<reference evidence="3" key="2">
    <citation type="submission" date="2021-08" db="EMBL/GenBank/DDBJ databases">
        <authorList>
            <person name="Tani A."/>
            <person name="Ola A."/>
            <person name="Ogura Y."/>
            <person name="Katsura K."/>
            <person name="Hayashi T."/>
        </authorList>
    </citation>
    <scope>NUCLEOTIDE SEQUENCE</scope>
    <source>
        <strain evidence="3">DSM 19015</strain>
    </source>
</reference>
<evidence type="ECO:0000313" key="4">
    <source>
        <dbReference type="Proteomes" id="UP001055125"/>
    </source>
</evidence>
<dbReference type="PANTHER" id="PTHR36933">
    <property type="entry name" value="SLL0788 PROTEIN"/>
    <property type="match status" value="1"/>
</dbReference>
<dbReference type="InterPro" id="IPR005183">
    <property type="entry name" value="DUF305_CopM-like"/>
</dbReference>
<feature type="domain" description="DUF305" evidence="2">
    <location>
        <begin position="38"/>
        <end position="120"/>
    </location>
</feature>
<protein>
    <recommendedName>
        <fullName evidence="2">DUF305 domain-containing protein</fullName>
    </recommendedName>
</protein>
<dbReference type="InterPro" id="IPR012347">
    <property type="entry name" value="Ferritin-like"/>
</dbReference>
<reference evidence="3" key="1">
    <citation type="journal article" date="2021" name="Front. Microbiol.">
        <title>Comprehensive Comparative Genomics and Phenotyping of Methylobacterium Species.</title>
        <authorList>
            <person name="Alessa O."/>
            <person name="Ogura Y."/>
            <person name="Fujitani Y."/>
            <person name="Takami H."/>
            <person name="Hayashi T."/>
            <person name="Sahin N."/>
            <person name="Tani A."/>
        </authorList>
    </citation>
    <scope>NUCLEOTIDE SEQUENCE</scope>
    <source>
        <strain evidence="3">DSM 19015</strain>
    </source>
</reference>
<gene>
    <name evidence="3" type="ORF">OCOJLMKI_4073</name>
</gene>
<dbReference type="EMBL" id="BPQP01000071">
    <property type="protein sequence ID" value="GJD96847.1"/>
    <property type="molecule type" value="Genomic_DNA"/>
</dbReference>
<feature type="signal peptide" evidence="1">
    <location>
        <begin position="1"/>
        <end position="20"/>
    </location>
</feature>
<feature type="chain" id="PRO_5045395461" description="DUF305 domain-containing protein" evidence="1">
    <location>
        <begin position="21"/>
        <end position="128"/>
    </location>
</feature>
<dbReference type="PANTHER" id="PTHR36933:SF1">
    <property type="entry name" value="SLL0788 PROTEIN"/>
    <property type="match status" value="1"/>
</dbReference>